<evidence type="ECO:0000313" key="5">
    <source>
        <dbReference type="Proteomes" id="UP000015101"/>
    </source>
</evidence>
<keyword evidence="5" id="KW-1185">Reference proteome</keyword>
<keyword evidence="1" id="KW-0175">Coiled coil</keyword>
<feature type="coiled-coil region" evidence="1">
    <location>
        <begin position="58"/>
        <end position="111"/>
    </location>
</feature>
<dbReference type="InParanoid" id="T1FUZ6"/>
<reference evidence="4" key="3">
    <citation type="submission" date="2015-06" db="UniProtKB">
        <authorList>
            <consortium name="EnsemblMetazoa"/>
        </authorList>
    </citation>
    <scope>IDENTIFICATION</scope>
</reference>
<name>T1FUZ6_HELRO</name>
<evidence type="ECO:0000256" key="1">
    <source>
        <dbReference type="SAM" id="Coils"/>
    </source>
</evidence>
<evidence type="ECO:0000313" key="3">
    <source>
        <dbReference type="EMBL" id="ESN95942.1"/>
    </source>
</evidence>
<dbReference type="Proteomes" id="UP000015101">
    <property type="component" value="Unassembled WGS sequence"/>
</dbReference>
<reference evidence="5" key="1">
    <citation type="submission" date="2012-12" db="EMBL/GenBank/DDBJ databases">
        <authorList>
            <person name="Hellsten U."/>
            <person name="Grimwood J."/>
            <person name="Chapman J.A."/>
            <person name="Shapiro H."/>
            <person name="Aerts A."/>
            <person name="Otillar R.P."/>
            <person name="Terry A.Y."/>
            <person name="Boore J.L."/>
            <person name="Simakov O."/>
            <person name="Marletaz F."/>
            <person name="Cho S.-J."/>
            <person name="Edsinger-Gonzales E."/>
            <person name="Havlak P."/>
            <person name="Kuo D.-H."/>
            <person name="Larsson T."/>
            <person name="Lv J."/>
            <person name="Arendt D."/>
            <person name="Savage R."/>
            <person name="Osoegawa K."/>
            <person name="de Jong P."/>
            <person name="Lindberg D.R."/>
            <person name="Seaver E.C."/>
            <person name="Weisblat D.A."/>
            <person name="Putnam N.H."/>
            <person name="Grigoriev I.V."/>
            <person name="Rokhsar D.S."/>
        </authorList>
    </citation>
    <scope>NUCLEOTIDE SEQUENCE</scope>
</reference>
<dbReference type="EnsemblMetazoa" id="HelroT193444">
    <property type="protein sequence ID" value="HelroP193444"/>
    <property type="gene ID" value="HelroG193444"/>
</dbReference>
<dbReference type="HOGENOM" id="CLU_1827408_0_0_1"/>
<protein>
    <submittedName>
        <fullName evidence="3 4">Uncharacterized protein</fullName>
    </submittedName>
</protein>
<keyword evidence="2" id="KW-0732">Signal</keyword>
<dbReference type="RefSeq" id="XP_009025977.1">
    <property type="nucleotide sequence ID" value="XM_009027729.1"/>
</dbReference>
<evidence type="ECO:0000313" key="4">
    <source>
        <dbReference type="EnsemblMetazoa" id="HelroP193444"/>
    </source>
</evidence>
<dbReference type="CTD" id="20212642"/>
<feature type="chain" id="PRO_5010980992" evidence="2">
    <location>
        <begin position="19"/>
        <end position="141"/>
    </location>
</feature>
<dbReference type="EMBL" id="KB097496">
    <property type="protein sequence ID" value="ESN95942.1"/>
    <property type="molecule type" value="Genomic_DNA"/>
</dbReference>
<dbReference type="AlphaFoldDB" id="T1FUZ6"/>
<dbReference type="KEGG" id="hro:HELRODRAFT_193444"/>
<reference evidence="3 5" key="2">
    <citation type="journal article" date="2013" name="Nature">
        <title>Insights into bilaterian evolution from three spiralian genomes.</title>
        <authorList>
            <person name="Simakov O."/>
            <person name="Marletaz F."/>
            <person name="Cho S.J."/>
            <person name="Edsinger-Gonzales E."/>
            <person name="Havlak P."/>
            <person name="Hellsten U."/>
            <person name="Kuo D.H."/>
            <person name="Larsson T."/>
            <person name="Lv J."/>
            <person name="Arendt D."/>
            <person name="Savage R."/>
            <person name="Osoegawa K."/>
            <person name="de Jong P."/>
            <person name="Grimwood J."/>
            <person name="Chapman J.A."/>
            <person name="Shapiro H."/>
            <person name="Aerts A."/>
            <person name="Otillar R.P."/>
            <person name="Terry A.Y."/>
            <person name="Boore J.L."/>
            <person name="Grigoriev I.V."/>
            <person name="Lindberg D.R."/>
            <person name="Seaver E.C."/>
            <person name="Weisblat D.A."/>
            <person name="Putnam N.H."/>
            <person name="Rokhsar D.S."/>
        </authorList>
    </citation>
    <scope>NUCLEOTIDE SEQUENCE</scope>
</reference>
<sequence length="141" mass="16667">MKTTIFLTLATTICTINSFLLNYHTTSEEDEIRRKVNESIATFQSMWPGIETRRCNSMNKYVETCRQWLQQSKEAQRQQQADHNKYMREYLEDEKKRRKEEDDRIDAIKIKPELLAGTSIVLDFNKVYNTTITSCMDILAD</sequence>
<dbReference type="GeneID" id="20212642"/>
<dbReference type="EMBL" id="AMQM01006582">
    <property type="status" value="NOT_ANNOTATED_CDS"/>
    <property type="molecule type" value="Genomic_DNA"/>
</dbReference>
<proteinExistence type="predicted"/>
<organism evidence="4 5">
    <name type="scientific">Helobdella robusta</name>
    <name type="common">Californian leech</name>
    <dbReference type="NCBI Taxonomy" id="6412"/>
    <lineage>
        <taxon>Eukaryota</taxon>
        <taxon>Metazoa</taxon>
        <taxon>Spiralia</taxon>
        <taxon>Lophotrochozoa</taxon>
        <taxon>Annelida</taxon>
        <taxon>Clitellata</taxon>
        <taxon>Hirudinea</taxon>
        <taxon>Rhynchobdellida</taxon>
        <taxon>Glossiphoniidae</taxon>
        <taxon>Helobdella</taxon>
    </lineage>
</organism>
<gene>
    <name evidence="4" type="primary">20212642</name>
    <name evidence="3" type="ORF">HELRODRAFT_193444</name>
</gene>
<feature type="signal peptide" evidence="2">
    <location>
        <begin position="1"/>
        <end position="18"/>
    </location>
</feature>
<accession>T1FUZ6</accession>
<evidence type="ECO:0000256" key="2">
    <source>
        <dbReference type="SAM" id="SignalP"/>
    </source>
</evidence>